<dbReference type="PANTHER" id="PTHR32089:SF112">
    <property type="entry name" value="LYSOZYME-LIKE PROTEIN-RELATED"/>
    <property type="match status" value="1"/>
</dbReference>
<dbReference type="InterPro" id="IPR012292">
    <property type="entry name" value="Globin/Proto"/>
</dbReference>
<evidence type="ECO:0000256" key="1">
    <source>
        <dbReference type="ARBA" id="ARBA00023224"/>
    </source>
</evidence>
<gene>
    <name evidence="5" type="ORF">DEX24_04050</name>
</gene>
<dbReference type="OrthoDB" id="266313at2"/>
<dbReference type="InterPro" id="IPR004089">
    <property type="entry name" value="MCPsignal_dom"/>
</dbReference>
<evidence type="ECO:0000259" key="4">
    <source>
        <dbReference type="PROSITE" id="PS50111"/>
    </source>
</evidence>
<dbReference type="GO" id="GO:0004888">
    <property type="term" value="F:transmembrane signaling receptor activity"/>
    <property type="evidence" value="ECO:0007669"/>
    <property type="project" value="InterPro"/>
</dbReference>
<dbReference type="Pfam" id="PF11563">
    <property type="entry name" value="Protoglobin"/>
    <property type="match status" value="1"/>
</dbReference>
<dbReference type="Pfam" id="PF00015">
    <property type="entry name" value="MCPsignal"/>
    <property type="match status" value="1"/>
</dbReference>
<comment type="caution">
    <text evidence="5">The sequence shown here is derived from an EMBL/GenBank/DDBJ whole genome shotgun (WGS) entry which is preliminary data.</text>
</comment>
<dbReference type="RefSeq" id="WP_109305129.1">
    <property type="nucleotide sequence ID" value="NZ_BJUF01000043.1"/>
</dbReference>
<dbReference type="GO" id="GO:0016020">
    <property type="term" value="C:membrane"/>
    <property type="evidence" value="ECO:0007669"/>
    <property type="project" value="InterPro"/>
</dbReference>
<comment type="similarity">
    <text evidence="2">Belongs to the methyl-accepting chemotaxis (MCP) protein family.</text>
</comment>
<keyword evidence="1 3" id="KW-0807">Transducer</keyword>
<proteinExistence type="inferred from homology"/>
<evidence type="ECO:0000313" key="5">
    <source>
        <dbReference type="EMBL" id="PWI26106.1"/>
    </source>
</evidence>
<dbReference type="AlphaFoldDB" id="A0A2U3ANM0"/>
<accession>A0A2U3ANM0</accession>
<organism evidence="5 6">
    <name type="scientific">Kurthia sibirica</name>
    <dbReference type="NCBI Taxonomy" id="202750"/>
    <lineage>
        <taxon>Bacteria</taxon>
        <taxon>Bacillati</taxon>
        <taxon>Bacillota</taxon>
        <taxon>Bacilli</taxon>
        <taxon>Bacillales</taxon>
        <taxon>Caryophanaceae</taxon>
        <taxon>Kurthia</taxon>
    </lineage>
</organism>
<evidence type="ECO:0000256" key="2">
    <source>
        <dbReference type="ARBA" id="ARBA00029447"/>
    </source>
</evidence>
<dbReference type="Gene3D" id="1.10.287.950">
    <property type="entry name" value="Methyl-accepting chemotaxis protein"/>
    <property type="match status" value="1"/>
</dbReference>
<dbReference type="SUPFAM" id="SSF46458">
    <property type="entry name" value="Globin-like"/>
    <property type="match status" value="1"/>
</dbReference>
<dbReference type="EMBL" id="QFVR01000004">
    <property type="protein sequence ID" value="PWI26106.1"/>
    <property type="molecule type" value="Genomic_DNA"/>
</dbReference>
<dbReference type="GO" id="GO:0006935">
    <property type="term" value="P:chemotaxis"/>
    <property type="evidence" value="ECO:0007669"/>
    <property type="project" value="InterPro"/>
</dbReference>
<dbReference type="PANTHER" id="PTHR32089">
    <property type="entry name" value="METHYL-ACCEPTING CHEMOTAXIS PROTEIN MCPB"/>
    <property type="match status" value="1"/>
</dbReference>
<dbReference type="SUPFAM" id="SSF58104">
    <property type="entry name" value="Methyl-accepting chemotaxis protein (MCP) signaling domain"/>
    <property type="match status" value="1"/>
</dbReference>
<dbReference type="InterPro" id="IPR044398">
    <property type="entry name" value="Globin-sensor_dom"/>
</dbReference>
<dbReference type="GO" id="GO:0007165">
    <property type="term" value="P:signal transduction"/>
    <property type="evidence" value="ECO:0007669"/>
    <property type="project" value="UniProtKB-KW"/>
</dbReference>
<dbReference type="GO" id="GO:0020037">
    <property type="term" value="F:heme binding"/>
    <property type="evidence" value="ECO:0007669"/>
    <property type="project" value="InterPro"/>
</dbReference>
<dbReference type="Gene3D" id="1.10.490.10">
    <property type="entry name" value="Globins"/>
    <property type="match status" value="1"/>
</dbReference>
<protein>
    <submittedName>
        <fullName evidence="5">Chemotaxis protein</fullName>
    </submittedName>
</protein>
<dbReference type="GO" id="GO:0019825">
    <property type="term" value="F:oxygen binding"/>
    <property type="evidence" value="ECO:0007669"/>
    <property type="project" value="InterPro"/>
</dbReference>
<sequence>MLFTKNRTEKKTIVISQDHVGLFISEPTLLTQLTIIDLQKKDLANIRYLQPYVKEQIAMIVTQFYDAIGTIPQLKNIIEEHSHVDRLRETLSHAIQQMFDGKIDSAYIDVRKRVARVHVHIGLEPKWYLAAFLKIQQALHSIVWTIDLPASQRNDMIQAISKICNFEQQLVLEEYELFSQQLAHKLQEDLHQRVREDLGAISSNLEFQSINTANAISELVASSQEVDDFIKTSIKGSEKTKSASQEGFTKMTQLRHDTAKINNRTAEMSGMIQSLNESSIEIKAVIEIVKTIANQTNLLALNSAIEAARAGTHGKGFAVVAHEVRKLAELTKESADQIALLIDQSNQQTVQVVNEIQVVQKLVTAGETQQKELAVAFETISSHIEDTIMDFGSVSEQVSTLASVITMMSTSSDELQNTASELDGTIKDFK</sequence>
<reference evidence="5 6" key="1">
    <citation type="submission" date="2018-05" db="EMBL/GenBank/DDBJ databases">
        <title>Kurthia sibirica genome sequence.</title>
        <authorList>
            <person name="Maclea K.S."/>
            <person name="Goen A.E."/>
        </authorList>
    </citation>
    <scope>NUCLEOTIDE SEQUENCE [LARGE SCALE GENOMIC DNA]</scope>
    <source>
        <strain evidence="5 6">ATCC 49154</strain>
    </source>
</reference>
<dbReference type="InterPro" id="IPR039379">
    <property type="entry name" value="Protoglobin_sensor_dom"/>
</dbReference>
<name>A0A2U3ANM0_9BACL</name>
<keyword evidence="6" id="KW-1185">Reference proteome</keyword>
<evidence type="ECO:0000313" key="6">
    <source>
        <dbReference type="Proteomes" id="UP000245938"/>
    </source>
</evidence>
<dbReference type="PRINTS" id="PR00260">
    <property type="entry name" value="CHEMTRNSDUCR"/>
</dbReference>
<dbReference type="InterPro" id="IPR004090">
    <property type="entry name" value="Chemotax_Me-accpt_rcpt"/>
</dbReference>
<dbReference type="SMART" id="SM00283">
    <property type="entry name" value="MA"/>
    <property type="match status" value="1"/>
</dbReference>
<evidence type="ECO:0000256" key="3">
    <source>
        <dbReference type="PROSITE-ProRule" id="PRU00284"/>
    </source>
</evidence>
<dbReference type="CDD" id="cd01068">
    <property type="entry name" value="globin_sensor"/>
    <property type="match status" value="1"/>
</dbReference>
<dbReference type="PROSITE" id="PS50111">
    <property type="entry name" value="CHEMOTAXIS_TRANSDUC_2"/>
    <property type="match status" value="1"/>
</dbReference>
<feature type="domain" description="Methyl-accepting transducer" evidence="4">
    <location>
        <begin position="211"/>
        <end position="416"/>
    </location>
</feature>
<dbReference type="Proteomes" id="UP000245938">
    <property type="component" value="Unassembled WGS sequence"/>
</dbReference>
<dbReference type="InterPro" id="IPR009050">
    <property type="entry name" value="Globin-like_sf"/>
</dbReference>